<dbReference type="AlphaFoldDB" id="A0A9P0C4C4"/>
<dbReference type="InterPro" id="IPR023795">
    <property type="entry name" value="Serpin_CS"/>
</dbReference>
<keyword evidence="3" id="KW-0722">Serine protease inhibitor</keyword>
<gene>
    <name evidence="7" type="ORF">CINC_LOCUS12689</name>
</gene>
<feature type="chain" id="PRO_5040202364" description="Serpin domain-containing protein" evidence="5">
    <location>
        <begin position="19"/>
        <end position="406"/>
    </location>
</feature>
<dbReference type="Proteomes" id="UP001154114">
    <property type="component" value="Chromosome 8"/>
</dbReference>
<dbReference type="InterPro" id="IPR023796">
    <property type="entry name" value="Serpin_dom"/>
</dbReference>
<dbReference type="SMART" id="SM00093">
    <property type="entry name" value="SERPIN"/>
    <property type="match status" value="1"/>
</dbReference>
<dbReference type="SUPFAM" id="SSF56574">
    <property type="entry name" value="Serpins"/>
    <property type="match status" value="1"/>
</dbReference>
<evidence type="ECO:0000256" key="5">
    <source>
        <dbReference type="SAM" id="SignalP"/>
    </source>
</evidence>
<dbReference type="Pfam" id="PF00079">
    <property type="entry name" value="Serpin"/>
    <property type="match status" value="1"/>
</dbReference>
<keyword evidence="5" id="KW-0732">Signal</keyword>
<dbReference type="OrthoDB" id="671595at2759"/>
<dbReference type="PROSITE" id="PS00284">
    <property type="entry name" value="SERPIN"/>
    <property type="match status" value="1"/>
</dbReference>
<evidence type="ECO:0000256" key="3">
    <source>
        <dbReference type="ARBA" id="ARBA00022900"/>
    </source>
</evidence>
<keyword evidence="8" id="KW-1185">Reference proteome</keyword>
<dbReference type="InterPro" id="IPR042185">
    <property type="entry name" value="Serpin_sf_2"/>
</dbReference>
<name>A0A9P0C4C4_CHRIL</name>
<feature type="signal peptide" evidence="5">
    <location>
        <begin position="1"/>
        <end position="18"/>
    </location>
</feature>
<dbReference type="GO" id="GO:0004867">
    <property type="term" value="F:serine-type endopeptidase inhibitor activity"/>
    <property type="evidence" value="ECO:0007669"/>
    <property type="project" value="UniProtKB-KW"/>
</dbReference>
<feature type="domain" description="Serpin" evidence="6">
    <location>
        <begin position="49"/>
        <end position="405"/>
    </location>
</feature>
<dbReference type="CDD" id="cd19579">
    <property type="entry name" value="serpin1K-like"/>
    <property type="match status" value="1"/>
</dbReference>
<dbReference type="InterPro" id="IPR036186">
    <property type="entry name" value="Serpin_sf"/>
</dbReference>
<comment type="similarity">
    <text evidence="1 4">Belongs to the serpin family.</text>
</comment>
<organism evidence="7 8">
    <name type="scientific">Chrysodeixis includens</name>
    <name type="common">Soybean looper</name>
    <name type="synonym">Pseudoplusia includens</name>
    <dbReference type="NCBI Taxonomy" id="689277"/>
    <lineage>
        <taxon>Eukaryota</taxon>
        <taxon>Metazoa</taxon>
        <taxon>Ecdysozoa</taxon>
        <taxon>Arthropoda</taxon>
        <taxon>Hexapoda</taxon>
        <taxon>Insecta</taxon>
        <taxon>Pterygota</taxon>
        <taxon>Neoptera</taxon>
        <taxon>Endopterygota</taxon>
        <taxon>Lepidoptera</taxon>
        <taxon>Glossata</taxon>
        <taxon>Ditrysia</taxon>
        <taxon>Noctuoidea</taxon>
        <taxon>Noctuidae</taxon>
        <taxon>Plusiinae</taxon>
        <taxon>Chrysodeixis</taxon>
    </lineage>
</organism>
<protein>
    <recommendedName>
        <fullName evidence="6">Serpin domain-containing protein</fullName>
    </recommendedName>
</protein>
<evidence type="ECO:0000256" key="4">
    <source>
        <dbReference type="RuleBase" id="RU000411"/>
    </source>
</evidence>
<evidence type="ECO:0000256" key="1">
    <source>
        <dbReference type="ARBA" id="ARBA00009500"/>
    </source>
</evidence>
<sequence>MKLSFIFIYLSFIVSTKTKHNKNKKQSSEEDVPIVDTVLDLRGTVRRDFALEAALLDHARNMICSPLSILMPLGKLVLGSEGTAEKELFAAIGVENRKQLKPMFKKLISNMQYLPGVTLDVASRLYVATDQTLNKNFLRRTKSLFKSTCKKMNTKDPEATAASINNWVSMKTKQKIKNLVTPADISQGTSVLLVNAVYFAGLWKQKFEKVQTEDFHAPAGTRRIPMMTRQGQYNYWKCETLNAQLIEIPYEGDQSAMIIVLPFSSSGLPVLLRAIKLAPELLNQALDKMKTSSVILSMPKFKIESEFDLTPLYEKIGLSNIFDPAKSELTGIIDNKQKVFISKAVHKAIIEVNERGTEAAAATGEHLIEKFPFLLRYINMEVNHPFLFFVRTGQQQMFTGVYGGKS</sequence>
<dbReference type="PANTHER" id="PTHR11461:SF211">
    <property type="entry name" value="GH10112P-RELATED"/>
    <property type="match status" value="1"/>
</dbReference>
<evidence type="ECO:0000259" key="6">
    <source>
        <dbReference type="SMART" id="SM00093"/>
    </source>
</evidence>
<dbReference type="InterPro" id="IPR000215">
    <property type="entry name" value="Serpin_fam"/>
</dbReference>
<accession>A0A9P0C4C4</accession>
<dbReference type="InterPro" id="IPR042178">
    <property type="entry name" value="Serpin_sf_1"/>
</dbReference>
<dbReference type="PANTHER" id="PTHR11461">
    <property type="entry name" value="SERINE PROTEASE INHIBITOR, SERPIN"/>
    <property type="match status" value="1"/>
</dbReference>
<dbReference type="Gene3D" id="3.30.497.10">
    <property type="entry name" value="Antithrombin, subunit I, domain 2"/>
    <property type="match status" value="1"/>
</dbReference>
<evidence type="ECO:0000313" key="8">
    <source>
        <dbReference type="Proteomes" id="UP001154114"/>
    </source>
</evidence>
<dbReference type="EMBL" id="LR824011">
    <property type="protein sequence ID" value="CAH0627290.1"/>
    <property type="molecule type" value="Genomic_DNA"/>
</dbReference>
<keyword evidence="2" id="KW-0646">Protease inhibitor</keyword>
<dbReference type="Gene3D" id="2.30.39.10">
    <property type="entry name" value="Alpha-1-antitrypsin, domain 1"/>
    <property type="match status" value="1"/>
</dbReference>
<evidence type="ECO:0000256" key="2">
    <source>
        <dbReference type="ARBA" id="ARBA00022690"/>
    </source>
</evidence>
<proteinExistence type="inferred from homology"/>
<evidence type="ECO:0000313" key="7">
    <source>
        <dbReference type="EMBL" id="CAH0627290.1"/>
    </source>
</evidence>
<reference evidence="7" key="1">
    <citation type="submission" date="2021-12" db="EMBL/GenBank/DDBJ databases">
        <authorList>
            <person name="King R."/>
        </authorList>
    </citation>
    <scope>NUCLEOTIDE SEQUENCE</scope>
</reference>
<dbReference type="GO" id="GO:0005615">
    <property type="term" value="C:extracellular space"/>
    <property type="evidence" value="ECO:0007669"/>
    <property type="project" value="InterPro"/>
</dbReference>